<dbReference type="OrthoDB" id="880906at2"/>
<dbReference type="Proteomes" id="UP000273500">
    <property type="component" value="Unassembled WGS sequence"/>
</dbReference>
<proteinExistence type="predicted"/>
<comment type="caution">
    <text evidence="2">The sequence shown here is derived from an EMBL/GenBank/DDBJ whole genome shotgun (WGS) entry which is preliminary data.</text>
</comment>
<evidence type="ECO:0000313" key="2">
    <source>
        <dbReference type="EMBL" id="RSK51286.1"/>
    </source>
</evidence>
<dbReference type="EMBL" id="RWIT01000001">
    <property type="protein sequence ID" value="RSK51286.1"/>
    <property type="molecule type" value="Genomic_DNA"/>
</dbReference>
<name>A0A3R9P8P8_9BACT</name>
<feature type="region of interest" description="Disordered" evidence="1">
    <location>
        <begin position="127"/>
        <end position="147"/>
    </location>
</feature>
<protein>
    <submittedName>
        <fullName evidence="2">Uncharacterized protein</fullName>
    </submittedName>
</protein>
<dbReference type="AlphaFoldDB" id="A0A3R9P8P8"/>
<accession>A0A3R9P8P8</accession>
<keyword evidence="3" id="KW-1185">Reference proteome</keyword>
<sequence length="147" mass="16694">MEAAGYYQQFERNLEIILSGLEAGLDVRTTALNTSLPLEVYVLSEVLNQGGGQFRLTTETPLERLREFYTQFRQNEAGNEALLQRILDDKKAMMRTPEGRVLTKEMLIRRLEYFNEAARQINVMRNQRALGSPPQSRSGVGTALQKG</sequence>
<organism evidence="2 3">
    <name type="scientific">Hymenobacter rigui</name>
    <dbReference type="NCBI Taxonomy" id="334424"/>
    <lineage>
        <taxon>Bacteria</taxon>
        <taxon>Pseudomonadati</taxon>
        <taxon>Bacteroidota</taxon>
        <taxon>Cytophagia</taxon>
        <taxon>Cytophagales</taxon>
        <taxon>Hymenobacteraceae</taxon>
        <taxon>Hymenobacter</taxon>
    </lineage>
</organism>
<dbReference type="RefSeq" id="WP_125417792.1">
    <property type="nucleotide sequence ID" value="NZ_RWIT01000001.1"/>
</dbReference>
<evidence type="ECO:0000256" key="1">
    <source>
        <dbReference type="SAM" id="MobiDB-lite"/>
    </source>
</evidence>
<reference evidence="2 3" key="1">
    <citation type="submission" date="2018-12" db="EMBL/GenBank/DDBJ databases">
        <authorList>
            <person name="Feng G."/>
            <person name="Zhu H."/>
        </authorList>
    </citation>
    <scope>NUCLEOTIDE SEQUENCE [LARGE SCALE GENOMIC DNA]</scope>
    <source>
        <strain evidence="2 3">KCTC 12533</strain>
    </source>
</reference>
<evidence type="ECO:0000313" key="3">
    <source>
        <dbReference type="Proteomes" id="UP000273500"/>
    </source>
</evidence>
<gene>
    <name evidence="2" type="ORF">EI291_02950</name>
</gene>